<dbReference type="GO" id="GO:0016887">
    <property type="term" value="F:ATP hydrolysis activity"/>
    <property type="evidence" value="ECO:0007669"/>
    <property type="project" value="InterPro"/>
</dbReference>
<dbReference type="CDD" id="cd03216">
    <property type="entry name" value="ABC_Carb_Monos_I"/>
    <property type="match status" value="1"/>
</dbReference>
<dbReference type="InterPro" id="IPR003593">
    <property type="entry name" value="AAA+_ATPase"/>
</dbReference>
<evidence type="ECO:0000259" key="5">
    <source>
        <dbReference type="PROSITE" id="PS50893"/>
    </source>
</evidence>
<keyword evidence="6" id="KW-0762">Sugar transport</keyword>
<dbReference type="GO" id="GO:0005524">
    <property type="term" value="F:ATP binding"/>
    <property type="evidence" value="ECO:0007669"/>
    <property type="project" value="UniProtKB-KW"/>
</dbReference>
<organism evidence="6 7">
    <name type="scientific">Armatimonas rosea</name>
    <dbReference type="NCBI Taxonomy" id="685828"/>
    <lineage>
        <taxon>Bacteria</taxon>
        <taxon>Bacillati</taxon>
        <taxon>Armatimonadota</taxon>
        <taxon>Armatimonadia</taxon>
        <taxon>Armatimonadales</taxon>
        <taxon>Armatimonadaceae</taxon>
        <taxon>Armatimonas</taxon>
    </lineage>
</organism>
<accession>A0A7W9W3Y0</accession>
<feature type="domain" description="ABC transporter" evidence="5">
    <location>
        <begin position="260"/>
        <end position="492"/>
    </location>
</feature>
<dbReference type="PROSITE" id="PS50893">
    <property type="entry name" value="ABC_TRANSPORTER_2"/>
    <property type="match status" value="2"/>
</dbReference>
<evidence type="ECO:0000256" key="4">
    <source>
        <dbReference type="ARBA" id="ARBA00022840"/>
    </source>
</evidence>
<keyword evidence="7" id="KW-1185">Reference proteome</keyword>
<dbReference type="AlphaFoldDB" id="A0A7W9W3Y0"/>
<evidence type="ECO:0000313" key="7">
    <source>
        <dbReference type="Proteomes" id="UP000520814"/>
    </source>
</evidence>
<name>A0A7W9W3Y0_ARMRO</name>
<dbReference type="CDD" id="cd03215">
    <property type="entry name" value="ABC_Carb_Monos_II"/>
    <property type="match status" value="1"/>
</dbReference>
<dbReference type="InterPro" id="IPR017871">
    <property type="entry name" value="ABC_transporter-like_CS"/>
</dbReference>
<dbReference type="InterPro" id="IPR050107">
    <property type="entry name" value="ABC_carbohydrate_import_ATPase"/>
</dbReference>
<dbReference type="Proteomes" id="UP000520814">
    <property type="component" value="Unassembled WGS sequence"/>
</dbReference>
<comment type="caution">
    <text evidence="6">The sequence shown here is derived from an EMBL/GenBank/DDBJ whole genome shotgun (WGS) entry which is preliminary data.</text>
</comment>
<feature type="domain" description="ABC transporter" evidence="5">
    <location>
        <begin position="6"/>
        <end position="241"/>
    </location>
</feature>
<protein>
    <submittedName>
        <fullName evidence="6">Simple sugar transport system ATP-binding protein</fullName>
    </submittedName>
</protein>
<evidence type="ECO:0000313" key="6">
    <source>
        <dbReference type="EMBL" id="MBB6048859.1"/>
    </source>
</evidence>
<dbReference type="SUPFAM" id="SSF52540">
    <property type="entry name" value="P-loop containing nucleoside triphosphate hydrolases"/>
    <property type="match status" value="2"/>
</dbReference>
<evidence type="ECO:0000256" key="3">
    <source>
        <dbReference type="ARBA" id="ARBA00022741"/>
    </source>
</evidence>
<keyword evidence="2" id="KW-0677">Repeat</keyword>
<reference evidence="6 7" key="1">
    <citation type="submission" date="2020-08" db="EMBL/GenBank/DDBJ databases">
        <title>Genomic Encyclopedia of Type Strains, Phase IV (KMG-IV): sequencing the most valuable type-strain genomes for metagenomic binning, comparative biology and taxonomic classification.</title>
        <authorList>
            <person name="Goeker M."/>
        </authorList>
    </citation>
    <scope>NUCLEOTIDE SEQUENCE [LARGE SCALE GENOMIC DNA]</scope>
    <source>
        <strain evidence="6 7">DSM 23562</strain>
    </source>
</reference>
<evidence type="ECO:0000256" key="1">
    <source>
        <dbReference type="ARBA" id="ARBA00022448"/>
    </source>
</evidence>
<dbReference type="SMART" id="SM00382">
    <property type="entry name" value="AAA"/>
    <property type="match status" value="2"/>
</dbReference>
<keyword evidence="3" id="KW-0547">Nucleotide-binding</keyword>
<proteinExistence type="predicted"/>
<sequence length="494" mass="52268">MITPDIQLDRITVRFGSVTALDDVSLALPPGARVAVVGENGAGKSTLMKVLFGLLPPDSGQLRLGTVPTRFSSPREAIAAGIGMVQQHFDLIPSFTVAENIVLGGEPRAGLRLDRNRAEAEVAWLSRESGLLVSPTLRVEELSVAAQQRVEILKALYRKARVLILDEPTATLAPPEARELWAATRRLSESGVTVVFITHKLDEVMANADSVTVLRRGKHILTTKTAETTPQELAAAMVGTHPPNPLPSPKEGGARVGEGLTLQNLTVRNDRGAVALRGVSLTVAPGEIVGIAGVDGSGQTELIEAVVGLRVPESGTIQAPAAVGFIPEDRHRHAVAQSFTLAENAVLGRHREAAFVGAGGIVKQGAVRAFLAERASAFDVRGGDQPKAAMRSLSGGNQQKLVLARELSKSPKLIVASQPTRGLDFAATAFVHERLREAAQSGAAVLVQSLDLAEVLALSDRVAVLFEGKLVGIVERAEATEERIGALMTGIWYI</sequence>
<gene>
    <name evidence="6" type="ORF">HNQ39_000621</name>
</gene>
<dbReference type="Gene3D" id="3.40.50.300">
    <property type="entry name" value="P-loop containing nucleotide triphosphate hydrolases"/>
    <property type="match status" value="2"/>
</dbReference>
<keyword evidence="4 6" id="KW-0067">ATP-binding</keyword>
<dbReference type="PROSITE" id="PS00211">
    <property type="entry name" value="ABC_TRANSPORTER_1"/>
    <property type="match status" value="1"/>
</dbReference>
<dbReference type="PANTHER" id="PTHR43790">
    <property type="entry name" value="CARBOHYDRATE TRANSPORT ATP-BINDING PROTEIN MG119-RELATED"/>
    <property type="match status" value="1"/>
</dbReference>
<dbReference type="InterPro" id="IPR003439">
    <property type="entry name" value="ABC_transporter-like_ATP-bd"/>
</dbReference>
<dbReference type="RefSeq" id="WP_184192482.1">
    <property type="nucleotide sequence ID" value="NZ_JACHGW010000001.1"/>
</dbReference>
<dbReference type="InterPro" id="IPR027417">
    <property type="entry name" value="P-loop_NTPase"/>
</dbReference>
<dbReference type="PANTHER" id="PTHR43790:SF9">
    <property type="entry name" value="GALACTOFURANOSE TRANSPORTER ATP-BINDING PROTEIN YTFR"/>
    <property type="match status" value="1"/>
</dbReference>
<dbReference type="Pfam" id="PF00005">
    <property type="entry name" value="ABC_tran"/>
    <property type="match status" value="2"/>
</dbReference>
<keyword evidence="1" id="KW-0813">Transport</keyword>
<evidence type="ECO:0000256" key="2">
    <source>
        <dbReference type="ARBA" id="ARBA00022737"/>
    </source>
</evidence>
<dbReference type="EMBL" id="JACHGW010000001">
    <property type="protein sequence ID" value="MBB6048859.1"/>
    <property type="molecule type" value="Genomic_DNA"/>
</dbReference>